<sequence length="76" mass="8764">MQIQAIKYMVEENLRVLCGKNIYAMKIDLQRILVASDEIPANKEQVESWFKTNVGPLNTRDKTLDPKTGDCCRKSY</sequence>
<protein>
    <submittedName>
        <fullName evidence="1">Uncharacterized protein</fullName>
    </submittedName>
</protein>
<evidence type="ECO:0000313" key="2">
    <source>
        <dbReference type="Proteomes" id="UP001603857"/>
    </source>
</evidence>
<dbReference type="Proteomes" id="UP001603857">
    <property type="component" value="Unassembled WGS sequence"/>
</dbReference>
<proteinExistence type="predicted"/>
<organism evidence="1 2">
    <name type="scientific">Flemingia macrophylla</name>
    <dbReference type="NCBI Taxonomy" id="520843"/>
    <lineage>
        <taxon>Eukaryota</taxon>
        <taxon>Viridiplantae</taxon>
        <taxon>Streptophyta</taxon>
        <taxon>Embryophyta</taxon>
        <taxon>Tracheophyta</taxon>
        <taxon>Spermatophyta</taxon>
        <taxon>Magnoliopsida</taxon>
        <taxon>eudicotyledons</taxon>
        <taxon>Gunneridae</taxon>
        <taxon>Pentapetalae</taxon>
        <taxon>rosids</taxon>
        <taxon>fabids</taxon>
        <taxon>Fabales</taxon>
        <taxon>Fabaceae</taxon>
        <taxon>Papilionoideae</taxon>
        <taxon>50 kb inversion clade</taxon>
        <taxon>NPAAA clade</taxon>
        <taxon>indigoferoid/millettioid clade</taxon>
        <taxon>Phaseoleae</taxon>
        <taxon>Flemingia</taxon>
    </lineage>
</organism>
<evidence type="ECO:0000313" key="1">
    <source>
        <dbReference type="EMBL" id="KAL2326567.1"/>
    </source>
</evidence>
<keyword evidence="2" id="KW-1185">Reference proteome</keyword>
<dbReference type="AlphaFoldDB" id="A0ABD1LST1"/>
<name>A0ABD1LST1_9FABA</name>
<dbReference type="EMBL" id="JBGMDY010000008">
    <property type="protein sequence ID" value="KAL2326567.1"/>
    <property type="molecule type" value="Genomic_DNA"/>
</dbReference>
<gene>
    <name evidence="1" type="ORF">Fmac_025625</name>
</gene>
<accession>A0ABD1LST1</accession>
<comment type="caution">
    <text evidence="1">The sequence shown here is derived from an EMBL/GenBank/DDBJ whole genome shotgun (WGS) entry which is preliminary data.</text>
</comment>
<reference evidence="1 2" key="1">
    <citation type="submission" date="2024-08" db="EMBL/GenBank/DDBJ databases">
        <title>Insights into the chromosomal genome structure of Flemingia macrophylla.</title>
        <authorList>
            <person name="Ding Y."/>
            <person name="Zhao Y."/>
            <person name="Bi W."/>
            <person name="Wu M."/>
            <person name="Zhao G."/>
            <person name="Gong Y."/>
            <person name="Li W."/>
            <person name="Zhang P."/>
        </authorList>
    </citation>
    <scope>NUCLEOTIDE SEQUENCE [LARGE SCALE GENOMIC DNA]</scope>
    <source>
        <strain evidence="1">DYQJB</strain>
        <tissue evidence="1">Leaf</tissue>
    </source>
</reference>